<dbReference type="PANTHER" id="PTHR47587:SF2">
    <property type="entry name" value="OS05G0103500 PROTEIN"/>
    <property type="match status" value="1"/>
</dbReference>
<evidence type="ECO:0000313" key="3">
    <source>
        <dbReference type="EMBL" id="KMZ69676.1"/>
    </source>
</evidence>
<keyword evidence="1" id="KW-0175">Coiled coil</keyword>
<keyword evidence="4" id="KW-1185">Reference proteome</keyword>
<dbReference type="OMA" id="MECFKEN"/>
<proteinExistence type="predicted"/>
<evidence type="ECO:0000256" key="1">
    <source>
        <dbReference type="SAM" id="Coils"/>
    </source>
</evidence>
<accession>A0A0K9PL45</accession>
<gene>
    <name evidence="3" type="ORF">ZOSMA_209G00090</name>
</gene>
<sequence length="152" mass="17147">MDDSFTVQISSGLINRLVGDEKKAKKKPKKLKPSKPLQNSVTHGGWSVRPPIVTPAPSAVNGELESIKSILEESKMTVEKLKKQEDDMVRELTERAKELHEKEFKLPYQKPMPCTDAVNDCKKCYEENAENPLKCSDVVNKLVHCAREARSK</sequence>
<dbReference type="AlphaFoldDB" id="A0A0K9PL45"/>
<evidence type="ECO:0000313" key="4">
    <source>
        <dbReference type="Proteomes" id="UP000036987"/>
    </source>
</evidence>
<dbReference type="OrthoDB" id="70030at2759"/>
<feature type="region of interest" description="Disordered" evidence="2">
    <location>
        <begin position="20"/>
        <end position="53"/>
    </location>
</feature>
<protein>
    <submittedName>
        <fullName evidence="3">Copper ion binding</fullName>
    </submittedName>
</protein>
<reference evidence="4" key="1">
    <citation type="journal article" date="2016" name="Nature">
        <title>The genome of the seagrass Zostera marina reveals angiosperm adaptation to the sea.</title>
        <authorList>
            <person name="Olsen J.L."/>
            <person name="Rouze P."/>
            <person name="Verhelst B."/>
            <person name="Lin Y.-C."/>
            <person name="Bayer T."/>
            <person name="Collen J."/>
            <person name="Dattolo E."/>
            <person name="De Paoli E."/>
            <person name="Dittami S."/>
            <person name="Maumus F."/>
            <person name="Michel G."/>
            <person name="Kersting A."/>
            <person name="Lauritano C."/>
            <person name="Lohaus R."/>
            <person name="Toepel M."/>
            <person name="Tonon T."/>
            <person name="Vanneste K."/>
            <person name="Amirebrahimi M."/>
            <person name="Brakel J."/>
            <person name="Bostroem C."/>
            <person name="Chovatia M."/>
            <person name="Grimwood J."/>
            <person name="Jenkins J.W."/>
            <person name="Jueterbock A."/>
            <person name="Mraz A."/>
            <person name="Stam W.T."/>
            <person name="Tice H."/>
            <person name="Bornberg-Bauer E."/>
            <person name="Green P.J."/>
            <person name="Pearson G.A."/>
            <person name="Procaccini G."/>
            <person name="Duarte C.M."/>
            <person name="Schmutz J."/>
            <person name="Reusch T.B.H."/>
            <person name="Van de Peer Y."/>
        </authorList>
    </citation>
    <scope>NUCLEOTIDE SEQUENCE [LARGE SCALE GENOMIC DNA]</scope>
    <source>
        <strain evidence="4">cv. Finnish</strain>
    </source>
</reference>
<feature type="coiled-coil region" evidence="1">
    <location>
        <begin position="64"/>
        <end position="102"/>
    </location>
</feature>
<name>A0A0K9PL45_ZOSMR</name>
<dbReference type="Proteomes" id="UP000036987">
    <property type="component" value="Unassembled WGS sequence"/>
</dbReference>
<evidence type="ECO:0000256" key="2">
    <source>
        <dbReference type="SAM" id="MobiDB-lite"/>
    </source>
</evidence>
<dbReference type="PANTHER" id="PTHR47587">
    <property type="entry name" value="OS05G0103500 PROTEIN"/>
    <property type="match status" value="1"/>
</dbReference>
<organism evidence="3 4">
    <name type="scientific">Zostera marina</name>
    <name type="common">Eelgrass</name>
    <dbReference type="NCBI Taxonomy" id="29655"/>
    <lineage>
        <taxon>Eukaryota</taxon>
        <taxon>Viridiplantae</taxon>
        <taxon>Streptophyta</taxon>
        <taxon>Embryophyta</taxon>
        <taxon>Tracheophyta</taxon>
        <taxon>Spermatophyta</taxon>
        <taxon>Magnoliopsida</taxon>
        <taxon>Liliopsida</taxon>
        <taxon>Zosteraceae</taxon>
        <taxon>Zostera</taxon>
    </lineage>
</organism>
<comment type="caution">
    <text evidence="3">The sequence shown here is derived from an EMBL/GenBank/DDBJ whole genome shotgun (WGS) entry which is preliminary data.</text>
</comment>
<dbReference type="EMBL" id="LFYR01000756">
    <property type="protein sequence ID" value="KMZ69676.1"/>
    <property type="molecule type" value="Genomic_DNA"/>
</dbReference>
<feature type="compositionally biased region" description="Basic residues" evidence="2">
    <location>
        <begin position="24"/>
        <end position="33"/>
    </location>
</feature>